<dbReference type="Pfam" id="PF02458">
    <property type="entry name" value="Transferase"/>
    <property type="match status" value="1"/>
</dbReference>
<reference evidence="4" key="3">
    <citation type="submission" date="2025-08" db="UniProtKB">
        <authorList>
            <consortium name="RefSeq"/>
        </authorList>
    </citation>
    <scope>IDENTIFICATION</scope>
    <source>
        <strain evidence="4">NI907</strain>
    </source>
</reference>
<feature type="compositionally biased region" description="Polar residues" evidence="2">
    <location>
        <begin position="1"/>
        <end position="13"/>
    </location>
</feature>
<dbReference type="AlphaFoldDB" id="A0A6P8AXX3"/>
<dbReference type="KEGG" id="pgri:PgNI_10362"/>
<dbReference type="PANTHER" id="PTHR31896">
    <property type="entry name" value="FAMILY REGULATORY PROTEIN, PUTATIVE (AFU_ORTHOLOGUE AFUA_3G14730)-RELATED"/>
    <property type="match status" value="1"/>
</dbReference>
<accession>A0A6P8AXX3</accession>
<sequence length="515" mass="57367">MNSLPSAISSGQTGALHISPSRIKTKNRGQMQANGDEIFQLSDTGSQIVPLYIWMADIFPLQDNTPKTHDSVIDWLRKGLDQALGDYPELTGTLHQDNEARRIVIKRTSIGDVPLHIVDGSNELPSFQWYHSHDYPPQQLKKESLIPPEGHLGVMAIAPDLSTSGPRVAAFQVTLINGGIVVASAISHQVIDGMGWDSFFTTWAAYSKAHAMGDPEAHGLDPEIPPHTLFTAEWKPSLEKWERLRGKYPTMRHNEAPPSPPPEDFQQPVVKTRIFHFPRSKVQALKAECSRDLPAEVPFISSFDAIAALWWRACLRAKLPVQPEISAPGATTNNIHAVNMRPRCGKPISQRFIGSCVALPRSRDVLASEALGDRAVALPLLAAVVRTNTAAVTPEYCRGQMLWAAGAPDLRFNDLDMPWFNGKTCMGFAWHNMQPYEKHDFGFGLPTGFRWPEMGFESFFFLFPSRAAARARMGETDLYPDEGLEVSFGMEESCFARLEKDEELLQFCEQRGMCD</sequence>
<dbReference type="InterPro" id="IPR023213">
    <property type="entry name" value="CAT-like_dom_sf"/>
</dbReference>
<dbReference type="Gene3D" id="3.30.559.10">
    <property type="entry name" value="Chloramphenicol acetyltransferase-like domain"/>
    <property type="match status" value="2"/>
</dbReference>
<evidence type="ECO:0000313" key="3">
    <source>
        <dbReference type="Proteomes" id="UP000515153"/>
    </source>
</evidence>
<dbReference type="GeneID" id="41965242"/>
<protein>
    <submittedName>
        <fullName evidence="4">Uncharacterized protein</fullName>
    </submittedName>
</protein>
<gene>
    <name evidence="4" type="ORF">PgNI_10362</name>
</gene>
<reference evidence="4" key="2">
    <citation type="submission" date="2019-10" db="EMBL/GenBank/DDBJ databases">
        <authorList>
            <consortium name="NCBI Genome Project"/>
        </authorList>
    </citation>
    <scope>NUCLEOTIDE SEQUENCE</scope>
    <source>
        <strain evidence="4">NI907</strain>
    </source>
</reference>
<organism evidence="3 4">
    <name type="scientific">Pyricularia grisea</name>
    <name type="common">Crabgrass-specific blast fungus</name>
    <name type="synonym">Magnaporthe grisea</name>
    <dbReference type="NCBI Taxonomy" id="148305"/>
    <lineage>
        <taxon>Eukaryota</taxon>
        <taxon>Fungi</taxon>
        <taxon>Dikarya</taxon>
        <taxon>Ascomycota</taxon>
        <taxon>Pezizomycotina</taxon>
        <taxon>Sordariomycetes</taxon>
        <taxon>Sordariomycetidae</taxon>
        <taxon>Magnaporthales</taxon>
        <taxon>Pyriculariaceae</taxon>
        <taxon>Pyricularia</taxon>
    </lineage>
</organism>
<name>A0A6P8AXX3_PYRGI</name>
<keyword evidence="1" id="KW-0808">Transferase</keyword>
<feature type="region of interest" description="Disordered" evidence="2">
    <location>
        <begin position="1"/>
        <end position="31"/>
    </location>
</feature>
<evidence type="ECO:0000256" key="1">
    <source>
        <dbReference type="ARBA" id="ARBA00022679"/>
    </source>
</evidence>
<dbReference type="PANTHER" id="PTHR31896:SF64">
    <property type="entry name" value="TRICHOTHECENE 3-O-ACETYLTRANSFERASE"/>
    <property type="match status" value="1"/>
</dbReference>
<dbReference type="RefSeq" id="XP_030979717.1">
    <property type="nucleotide sequence ID" value="XM_031130334.1"/>
</dbReference>
<proteinExistence type="predicted"/>
<evidence type="ECO:0000256" key="2">
    <source>
        <dbReference type="SAM" id="MobiDB-lite"/>
    </source>
</evidence>
<dbReference type="GO" id="GO:0016740">
    <property type="term" value="F:transferase activity"/>
    <property type="evidence" value="ECO:0007669"/>
    <property type="project" value="UniProtKB-KW"/>
</dbReference>
<evidence type="ECO:0000313" key="4">
    <source>
        <dbReference type="RefSeq" id="XP_030979717.1"/>
    </source>
</evidence>
<dbReference type="Proteomes" id="UP000515153">
    <property type="component" value="Chromosome VII"/>
</dbReference>
<reference evidence="3 4" key="1">
    <citation type="journal article" date="2019" name="Mol. Biol. Evol.">
        <title>Blast fungal genomes show frequent chromosomal changes, gene gains and losses, and effector gene turnover.</title>
        <authorList>
            <person name="Gomez Luciano L.B."/>
            <person name="Jason Tsai I."/>
            <person name="Chuma I."/>
            <person name="Tosa Y."/>
            <person name="Chen Y.H."/>
            <person name="Li J.Y."/>
            <person name="Li M.Y."/>
            <person name="Jade Lu M.Y."/>
            <person name="Nakayashiki H."/>
            <person name="Li W.H."/>
        </authorList>
    </citation>
    <scope>NUCLEOTIDE SEQUENCE [LARGE SCALE GENOMIC DNA]</scope>
    <source>
        <strain evidence="3 4">NI907</strain>
    </source>
</reference>
<keyword evidence="3" id="KW-1185">Reference proteome</keyword>
<dbReference type="InterPro" id="IPR051283">
    <property type="entry name" value="Sec_Metabolite_Acyltrans"/>
</dbReference>